<reference evidence="2 3" key="1">
    <citation type="submission" date="2017-08" db="EMBL/GenBank/DDBJ databases">
        <title>Virgibacillus indicus sp. nov. and Virgibacillus profoundi sp. nov, two moderately halophilic bacteria isolated from marine sediment by using the Microfluidic Streak Plate.</title>
        <authorList>
            <person name="Xu B."/>
            <person name="Hu B."/>
            <person name="Wang J."/>
            <person name="Zhu Y."/>
            <person name="Huang L."/>
            <person name="Du W."/>
            <person name="Huang Y."/>
        </authorList>
    </citation>
    <scope>NUCLEOTIDE SEQUENCE [LARGE SCALE GENOMIC DNA]</scope>
    <source>
        <strain evidence="2 3">IO3-P3-H5</strain>
    </source>
</reference>
<dbReference type="Pfam" id="PF13320">
    <property type="entry name" value="GH123_cat"/>
    <property type="match status" value="1"/>
</dbReference>
<dbReference type="EMBL" id="NPOA01000001">
    <property type="protein sequence ID" value="PAV31148.1"/>
    <property type="molecule type" value="Genomic_DNA"/>
</dbReference>
<comment type="caution">
    <text evidence="2">The sequence shown here is derived from an EMBL/GenBank/DDBJ whole genome shotgun (WGS) entry which is preliminary data.</text>
</comment>
<feature type="domain" description="Glycoside hydrolase 123 catalytic" evidence="1">
    <location>
        <begin position="171"/>
        <end position="500"/>
    </location>
</feature>
<dbReference type="SUPFAM" id="SSF51445">
    <property type="entry name" value="(Trans)glycosidases"/>
    <property type="match status" value="1"/>
</dbReference>
<sequence>MEAMFETRSLSSLAKVFPDEELKEEAFLKASAFLNETYTFQVAYRQKESRMHKVKIRVEGKLSDLVEVRAVGLVPSELPVYHDHDENVLRTTPGLYPDPLHPLENGKLPAPPNQWRSAWVTVELNEELASGIYPIKVIFETESGEQLGEEIFELELLTIALPEQKLINTHWFHSDCLATQYNVEVFSEKHWQLIDRYIQTAAKHGMNMLLTPLFTPPLDTEVGGERPTVQLVEVEKTEDGYRFDFNKLTRWIEMATERGIKYIEFSHLFTQWGANHAPKIIASENGETSKIFGWETDAAGEEYKAFLAEFLPALIDYIKEQRLEESVYFHVSDEPNLSNLDSYKQASEIIHHYLSEFPIIDALSDYQFYEKGLVKNPIPANDHIGSFIENDVPDLWTYYCCAQNQKVSNRFFAFPSARNRISGIQFYKFNITGFLHWGYNFWNSQLSKRQIDPFHVTDADLAFPSGDAFLVYPGEEGPIESIRMEVFYEALQDLRALQLLEKLAGREQVLEIIESSLAQSLTFTEYPHDSRWLLIIREKINKKITELSIKEKIK</sequence>
<evidence type="ECO:0000313" key="2">
    <source>
        <dbReference type="EMBL" id="PAV31148.1"/>
    </source>
</evidence>
<dbReference type="RefSeq" id="WP_095653519.1">
    <property type="nucleotide sequence ID" value="NZ_NPOA01000001.1"/>
</dbReference>
<organism evidence="2 3">
    <name type="scientific">Virgibacillus profundi</name>
    <dbReference type="NCBI Taxonomy" id="2024555"/>
    <lineage>
        <taxon>Bacteria</taxon>
        <taxon>Bacillati</taxon>
        <taxon>Bacillota</taxon>
        <taxon>Bacilli</taxon>
        <taxon>Bacillales</taxon>
        <taxon>Bacillaceae</taxon>
        <taxon>Virgibacillus</taxon>
    </lineage>
</organism>
<dbReference type="InterPro" id="IPR017853">
    <property type="entry name" value="GH"/>
</dbReference>
<proteinExistence type="predicted"/>
<dbReference type="InterPro" id="IPR025150">
    <property type="entry name" value="GH123_cat"/>
</dbReference>
<keyword evidence="3" id="KW-1185">Reference proteome</keyword>
<gene>
    <name evidence="2" type="ORF">CIL05_00360</name>
</gene>
<dbReference type="AlphaFoldDB" id="A0A2A2IIE6"/>
<dbReference type="OrthoDB" id="197680at2"/>
<protein>
    <recommendedName>
        <fullName evidence="1">Glycoside hydrolase 123 catalytic domain-containing protein</fullName>
    </recommendedName>
</protein>
<evidence type="ECO:0000259" key="1">
    <source>
        <dbReference type="Pfam" id="PF13320"/>
    </source>
</evidence>
<dbReference type="Proteomes" id="UP000218887">
    <property type="component" value="Unassembled WGS sequence"/>
</dbReference>
<accession>A0A2A2IIE6</accession>
<evidence type="ECO:0000313" key="3">
    <source>
        <dbReference type="Proteomes" id="UP000218887"/>
    </source>
</evidence>
<name>A0A2A2IIE6_9BACI</name>
<dbReference type="Gene3D" id="3.20.20.80">
    <property type="entry name" value="Glycosidases"/>
    <property type="match status" value="1"/>
</dbReference>